<dbReference type="EC" id="3.1.-.-" evidence="6"/>
<proteinExistence type="inferred from homology"/>
<reference evidence="8" key="1">
    <citation type="submission" date="2021-01" db="EMBL/GenBank/DDBJ databases">
        <title>Whole genome shotgun sequence of Cellulomonas chitinilytica NBRC 110799.</title>
        <authorList>
            <person name="Komaki H."/>
            <person name="Tamura T."/>
        </authorList>
    </citation>
    <scope>NUCLEOTIDE SEQUENCE</scope>
    <source>
        <strain evidence="8">NBRC 110799</strain>
    </source>
</reference>
<dbReference type="EMBL" id="BONK01000019">
    <property type="protein sequence ID" value="GIG23458.1"/>
    <property type="molecule type" value="Genomic_DNA"/>
</dbReference>
<evidence type="ECO:0000256" key="6">
    <source>
        <dbReference type="HAMAP-Rule" id="MF_00265"/>
    </source>
</evidence>
<comment type="similarity">
    <text evidence="6">Belongs to the PINc/VapC protein family.</text>
</comment>
<dbReference type="RefSeq" id="WP_203758457.1">
    <property type="nucleotide sequence ID" value="NZ_BONK01000019.1"/>
</dbReference>
<feature type="domain" description="PIN" evidence="7">
    <location>
        <begin position="5"/>
        <end position="122"/>
    </location>
</feature>
<organism evidence="8 9">
    <name type="scientific">Cellulomonas chitinilytica</name>
    <dbReference type="NCBI Taxonomy" id="398759"/>
    <lineage>
        <taxon>Bacteria</taxon>
        <taxon>Bacillati</taxon>
        <taxon>Actinomycetota</taxon>
        <taxon>Actinomycetes</taxon>
        <taxon>Micrococcales</taxon>
        <taxon>Cellulomonadaceae</taxon>
        <taxon>Cellulomonas</taxon>
    </lineage>
</organism>
<name>A0A919P7J9_9CELL</name>
<evidence type="ECO:0000256" key="2">
    <source>
        <dbReference type="ARBA" id="ARBA00022722"/>
    </source>
</evidence>
<evidence type="ECO:0000256" key="5">
    <source>
        <dbReference type="ARBA" id="ARBA00022842"/>
    </source>
</evidence>
<feature type="binding site" evidence="6">
    <location>
        <position position="97"/>
    </location>
    <ligand>
        <name>Mg(2+)</name>
        <dbReference type="ChEBI" id="CHEBI:18420"/>
    </ligand>
</feature>
<dbReference type="Gene3D" id="3.40.50.1010">
    <property type="entry name" value="5'-nuclease"/>
    <property type="match status" value="1"/>
</dbReference>
<comment type="caution">
    <text evidence="8">The sequence shown here is derived from an EMBL/GenBank/DDBJ whole genome shotgun (WGS) entry which is preliminary data.</text>
</comment>
<dbReference type="SUPFAM" id="SSF88723">
    <property type="entry name" value="PIN domain-like"/>
    <property type="match status" value="1"/>
</dbReference>
<accession>A0A919P7J9</accession>
<dbReference type="GO" id="GO:0004540">
    <property type="term" value="F:RNA nuclease activity"/>
    <property type="evidence" value="ECO:0007669"/>
    <property type="project" value="InterPro"/>
</dbReference>
<keyword evidence="1 6" id="KW-1277">Toxin-antitoxin system</keyword>
<dbReference type="InterPro" id="IPR022907">
    <property type="entry name" value="VapC_family"/>
</dbReference>
<dbReference type="InterPro" id="IPR029060">
    <property type="entry name" value="PIN-like_dom_sf"/>
</dbReference>
<dbReference type="GO" id="GO:0000287">
    <property type="term" value="F:magnesium ion binding"/>
    <property type="evidence" value="ECO:0007669"/>
    <property type="project" value="UniProtKB-UniRule"/>
</dbReference>
<dbReference type="PANTHER" id="PTHR35901">
    <property type="entry name" value="RIBONUCLEASE VAPC3"/>
    <property type="match status" value="1"/>
</dbReference>
<dbReference type="Pfam" id="PF01850">
    <property type="entry name" value="PIN"/>
    <property type="match status" value="1"/>
</dbReference>
<protein>
    <recommendedName>
        <fullName evidence="6">Ribonuclease VapC</fullName>
        <shortName evidence="6">RNase VapC</shortName>
        <ecNumber evidence="6">3.1.-.-</ecNumber>
    </recommendedName>
    <alternativeName>
        <fullName evidence="6">Toxin VapC</fullName>
    </alternativeName>
</protein>
<sequence>MSHLVVDASAILTLLLDPDGDGEAVARHVGAARLAAPDLLPHEVTNVLRRHRAARALSGTEATLAFDAFATLPVDLWPFAAVRGDVWRLTGALSGYDAAYVAVAERLGCPLLTRDRRLARAPGVQCDVVVV</sequence>
<dbReference type="InterPro" id="IPR051619">
    <property type="entry name" value="TypeII_TA_RNase_PINc/VapC"/>
</dbReference>
<evidence type="ECO:0000256" key="3">
    <source>
        <dbReference type="ARBA" id="ARBA00022723"/>
    </source>
</evidence>
<evidence type="ECO:0000313" key="9">
    <source>
        <dbReference type="Proteomes" id="UP000632740"/>
    </source>
</evidence>
<dbReference type="Proteomes" id="UP000632740">
    <property type="component" value="Unassembled WGS sequence"/>
</dbReference>
<comment type="function">
    <text evidence="6">Toxic component of a toxin-antitoxin (TA) system. An RNase.</text>
</comment>
<dbReference type="InterPro" id="IPR002716">
    <property type="entry name" value="PIN_dom"/>
</dbReference>
<dbReference type="HAMAP" id="MF_00265">
    <property type="entry name" value="VapC_Nob1"/>
    <property type="match status" value="1"/>
</dbReference>
<evidence type="ECO:0000256" key="4">
    <source>
        <dbReference type="ARBA" id="ARBA00022801"/>
    </source>
</evidence>
<keyword evidence="3 6" id="KW-0479">Metal-binding</keyword>
<evidence type="ECO:0000313" key="8">
    <source>
        <dbReference type="EMBL" id="GIG23458.1"/>
    </source>
</evidence>
<dbReference type="InterPro" id="IPR044153">
    <property type="entry name" value="PIN_Pae0151-like"/>
</dbReference>
<keyword evidence="9" id="KW-1185">Reference proteome</keyword>
<feature type="binding site" evidence="6">
    <location>
        <position position="7"/>
    </location>
    <ligand>
        <name>Mg(2+)</name>
        <dbReference type="ChEBI" id="CHEBI:18420"/>
    </ligand>
</feature>
<dbReference type="GO" id="GO:0016787">
    <property type="term" value="F:hydrolase activity"/>
    <property type="evidence" value="ECO:0007669"/>
    <property type="project" value="UniProtKB-KW"/>
</dbReference>
<dbReference type="PANTHER" id="PTHR35901:SF1">
    <property type="entry name" value="EXONUCLEASE VAPC9"/>
    <property type="match status" value="1"/>
</dbReference>
<keyword evidence="6" id="KW-0800">Toxin</keyword>
<gene>
    <name evidence="8" type="primary">vapC9</name>
    <name evidence="6" type="synonym">vapC</name>
    <name evidence="8" type="ORF">Cch01nite_41820</name>
</gene>
<keyword evidence="5 6" id="KW-0460">Magnesium</keyword>
<dbReference type="AlphaFoldDB" id="A0A919P7J9"/>
<dbReference type="CDD" id="cd09873">
    <property type="entry name" value="PIN_Pae0151-like"/>
    <property type="match status" value="1"/>
</dbReference>
<comment type="cofactor">
    <cofactor evidence="6">
        <name>Mg(2+)</name>
        <dbReference type="ChEBI" id="CHEBI:18420"/>
    </cofactor>
</comment>
<evidence type="ECO:0000256" key="1">
    <source>
        <dbReference type="ARBA" id="ARBA00022649"/>
    </source>
</evidence>
<keyword evidence="2 6" id="KW-0540">Nuclease</keyword>
<evidence type="ECO:0000259" key="7">
    <source>
        <dbReference type="Pfam" id="PF01850"/>
    </source>
</evidence>
<keyword evidence="4 6" id="KW-0378">Hydrolase</keyword>
<dbReference type="GO" id="GO:0090729">
    <property type="term" value="F:toxin activity"/>
    <property type="evidence" value="ECO:0007669"/>
    <property type="project" value="UniProtKB-KW"/>
</dbReference>